<evidence type="ECO:0000256" key="2">
    <source>
        <dbReference type="ARBA" id="ARBA00022737"/>
    </source>
</evidence>
<reference evidence="7 8" key="1">
    <citation type="journal article" name="Sci. Rep.">
        <title>Genome-scale phylogenetic analyses confirm Olpidium as the closest living zoosporic fungus to the non-flagellated, terrestrial fungi.</title>
        <authorList>
            <person name="Chang Y."/>
            <person name="Rochon D."/>
            <person name="Sekimoto S."/>
            <person name="Wang Y."/>
            <person name="Chovatia M."/>
            <person name="Sandor L."/>
            <person name="Salamov A."/>
            <person name="Grigoriev I.V."/>
            <person name="Stajich J.E."/>
            <person name="Spatafora J.W."/>
        </authorList>
    </citation>
    <scope>NUCLEOTIDE SEQUENCE [LARGE SCALE GENOMIC DNA]</scope>
    <source>
        <strain evidence="7">S191</strain>
    </source>
</reference>
<dbReference type="OrthoDB" id="10259630at2759"/>
<dbReference type="SMART" id="SM00028">
    <property type="entry name" value="TPR"/>
    <property type="match status" value="3"/>
</dbReference>
<comment type="caution">
    <text evidence="7">The sequence shown here is derived from an EMBL/GenBank/DDBJ whole genome shotgun (WGS) entry which is preliminary data.</text>
</comment>
<proteinExistence type="inferred from homology"/>
<protein>
    <recommendedName>
        <fullName evidence="9">Tetratricopeptide repeat protein</fullName>
    </recommendedName>
</protein>
<dbReference type="GO" id="GO:0030991">
    <property type="term" value="C:intraciliary transport particle A"/>
    <property type="evidence" value="ECO:0007669"/>
    <property type="project" value="TreeGrafter"/>
</dbReference>
<dbReference type="Gene3D" id="1.25.40.10">
    <property type="entry name" value="Tetratricopeptide repeat domain"/>
    <property type="match status" value="2"/>
</dbReference>
<name>A0A8H7ZRZ8_9FUNG</name>
<dbReference type="InterPro" id="IPR040364">
    <property type="entry name" value="TTC21A/TTC21B"/>
</dbReference>
<feature type="domain" description="Tetratricopeptide repeat protein 21A/21B fourth ARM" evidence="6">
    <location>
        <begin position="75"/>
        <end position="218"/>
    </location>
</feature>
<evidence type="ECO:0000313" key="8">
    <source>
        <dbReference type="Proteomes" id="UP000673691"/>
    </source>
</evidence>
<gene>
    <name evidence="7" type="ORF">BJ554DRAFT_1204</name>
</gene>
<dbReference type="Proteomes" id="UP000673691">
    <property type="component" value="Unassembled WGS sequence"/>
</dbReference>
<keyword evidence="2" id="KW-0677">Repeat</keyword>
<dbReference type="InterPro" id="IPR056835">
    <property type="entry name" value="ARM_TT21_5th"/>
</dbReference>
<evidence type="ECO:0008006" key="9">
    <source>
        <dbReference type="Google" id="ProtNLM"/>
    </source>
</evidence>
<feature type="region of interest" description="Disordered" evidence="4">
    <location>
        <begin position="413"/>
        <end position="435"/>
    </location>
</feature>
<dbReference type="EMBL" id="JAEFCI010008316">
    <property type="protein sequence ID" value="KAG5458548.1"/>
    <property type="molecule type" value="Genomic_DNA"/>
</dbReference>
<dbReference type="SUPFAM" id="SSF48452">
    <property type="entry name" value="TPR-like"/>
    <property type="match status" value="2"/>
</dbReference>
<dbReference type="Pfam" id="PF25068">
    <property type="entry name" value="ARM_TT21_4th"/>
    <property type="match status" value="1"/>
</dbReference>
<sequence>MPVARAGLFETFQHEAAKIMEDAVHDFSGTPQQDQVTIASAMISLEQGEVDAALHALGSIGPEKAGLAQPFFSGQAIHYYETALANDRILAPELRYDLADLYRKLKQFDNAERVIRDALDAADGNVLALRRTPAAPQKVRYLILLGAVYKSAGIPEKAAKPLLEARSIQNSLLDGDSTIEDGRRQRLAACYICCELAELYAGPLRDNDQAMSLYNEAMQSYPAATKVTRVFRSHSPQRRREPTLSRVLGLQPAIALARLCAAKGDLSAAQAQCAAILRADPANEEATFMIAETMFGKNAHTQAVFHYRQLLAARPGHWLALSRLIETLRRSGRIEEVEAAIADSAKAVPPKVRNEAGFHYCKGIYCRYTNKLSEALKHLSSARRDAEWGEKAIYHMIEIFLNPDNETLGGETLEGVADAAAPGEGGEAEKADSEL</sequence>
<dbReference type="GO" id="GO:0005929">
    <property type="term" value="C:cilium"/>
    <property type="evidence" value="ECO:0007669"/>
    <property type="project" value="GOC"/>
</dbReference>
<dbReference type="InterPro" id="IPR011990">
    <property type="entry name" value="TPR-like_helical_dom_sf"/>
</dbReference>
<dbReference type="PANTHER" id="PTHR14699">
    <property type="entry name" value="STI2 PROTEIN-RELATED"/>
    <property type="match status" value="1"/>
</dbReference>
<dbReference type="AlphaFoldDB" id="A0A8H7ZRZ8"/>
<feature type="domain" description="Tetratricopeptide repeat protein 21A/21B fifth ARM repeats" evidence="5">
    <location>
        <begin position="284"/>
        <end position="401"/>
    </location>
</feature>
<evidence type="ECO:0000256" key="3">
    <source>
        <dbReference type="ARBA" id="ARBA00022803"/>
    </source>
</evidence>
<dbReference type="Pfam" id="PF25058">
    <property type="entry name" value="ARM_TT21"/>
    <property type="match status" value="1"/>
</dbReference>
<keyword evidence="3" id="KW-0802">TPR repeat</keyword>
<keyword evidence="8" id="KW-1185">Reference proteome</keyword>
<dbReference type="InterPro" id="IPR056836">
    <property type="entry name" value="ARM_TT21_4th"/>
</dbReference>
<dbReference type="InterPro" id="IPR019734">
    <property type="entry name" value="TPR_rpt"/>
</dbReference>
<evidence type="ECO:0000256" key="1">
    <source>
        <dbReference type="ARBA" id="ARBA00010935"/>
    </source>
</evidence>
<dbReference type="PANTHER" id="PTHR14699:SF0">
    <property type="entry name" value="TETRATRICOPEPTIDE REPEAT PROTEIN 21 HOMOLOG"/>
    <property type="match status" value="1"/>
</dbReference>
<organism evidence="7 8">
    <name type="scientific">Olpidium bornovanus</name>
    <dbReference type="NCBI Taxonomy" id="278681"/>
    <lineage>
        <taxon>Eukaryota</taxon>
        <taxon>Fungi</taxon>
        <taxon>Fungi incertae sedis</taxon>
        <taxon>Olpidiomycota</taxon>
        <taxon>Olpidiomycotina</taxon>
        <taxon>Olpidiomycetes</taxon>
        <taxon>Olpidiales</taxon>
        <taxon>Olpidiaceae</taxon>
        <taxon>Olpidium</taxon>
    </lineage>
</organism>
<evidence type="ECO:0000259" key="6">
    <source>
        <dbReference type="Pfam" id="PF25068"/>
    </source>
</evidence>
<dbReference type="GO" id="GO:0035721">
    <property type="term" value="P:intraciliary retrograde transport"/>
    <property type="evidence" value="ECO:0007669"/>
    <property type="project" value="TreeGrafter"/>
</dbReference>
<accession>A0A8H7ZRZ8</accession>
<dbReference type="Pfam" id="PF25064">
    <property type="entry name" value="ARM_TT21_5th"/>
    <property type="match status" value="1"/>
</dbReference>
<dbReference type="GO" id="GO:0061512">
    <property type="term" value="P:protein localization to cilium"/>
    <property type="evidence" value="ECO:0007669"/>
    <property type="project" value="TreeGrafter"/>
</dbReference>
<comment type="similarity">
    <text evidence="1">Belongs to the TTC21 family.</text>
</comment>
<evidence type="ECO:0000313" key="7">
    <source>
        <dbReference type="EMBL" id="KAG5458548.1"/>
    </source>
</evidence>
<evidence type="ECO:0000256" key="4">
    <source>
        <dbReference type="SAM" id="MobiDB-lite"/>
    </source>
</evidence>
<feature type="non-terminal residue" evidence="7">
    <location>
        <position position="435"/>
    </location>
</feature>
<evidence type="ECO:0000259" key="5">
    <source>
        <dbReference type="Pfam" id="PF25064"/>
    </source>
</evidence>